<reference evidence="2" key="1">
    <citation type="submission" date="2022-12" db="EMBL/GenBank/DDBJ databases">
        <title>Draft genome assemblies for two species of Escallonia (Escalloniales).</title>
        <authorList>
            <person name="Chanderbali A."/>
            <person name="Dervinis C."/>
            <person name="Anghel I."/>
            <person name="Soltis D."/>
            <person name="Soltis P."/>
            <person name="Zapata F."/>
        </authorList>
    </citation>
    <scope>NUCLEOTIDE SEQUENCE</scope>
    <source>
        <strain evidence="2">UCBG64.0493</strain>
        <tissue evidence="2">Leaf</tissue>
    </source>
</reference>
<evidence type="ECO:0000313" key="3">
    <source>
        <dbReference type="Proteomes" id="UP001188597"/>
    </source>
</evidence>
<sequence length="223" mass="25630">MDVKLAFLSGFHDEEVYIEQPKGYGVRGHEDKVLRLKKAMYKLKQVPRTWNSRIDNYFQEKGFEKCPHKHALYIKMNGKGNILIVCLYVDDLIFTGNCVKMFDDFKKEIAKEFEMINIGLMSYYLGIEVKQKDDEIFISQEAYAKEMLKRFNMKKCNSISISIQVLIHNIVVDTSGGIDCICHLSGVGEDVTHDCTWVKECDGSYGKCALLSMLVLSHNFVVE</sequence>
<dbReference type="InterPro" id="IPR013103">
    <property type="entry name" value="RVT_2"/>
</dbReference>
<dbReference type="EMBL" id="JAVXUP010000804">
    <property type="protein sequence ID" value="KAK3020641.1"/>
    <property type="molecule type" value="Genomic_DNA"/>
</dbReference>
<accession>A0AA89B3K1</accession>
<dbReference type="AlphaFoldDB" id="A0AA89B3K1"/>
<name>A0AA89B3K1_9ASTE</name>
<evidence type="ECO:0000313" key="2">
    <source>
        <dbReference type="EMBL" id="KAK3020641.1"/>
    </source>
</evidence>
<organism evidence="2 3">
    <name type="scientific">Escallonia herrerae</name>
    <dbReference type="NCBI Taxonomy" id="1293975"/>
    <lineage>
        <taxon>Eukaryota</taxon>
        <taxon>Viridiplantae</taxon>
        <taxon>Streptophyta</taxon>
        <taxon>Embryophyta</taxon>
        <taxon>Tracheophyta</taxon>
        <taxon>Spermatophyta</taxon>
        <taxon>Magnoliopsida</taxon>
        <taxon>eudicotyledons</taxon>
        <taxon>Gunneridae</taxon>
        <taxon>Pentapetalae</taxon>
        <taxon>asterids</taxon>
        <taxon>campanulids</taxon>
        <taxon>Escalloniales</taxon>
        <taxon>Escalloniaceae</taxon>
        <taxon>Escallonia</taxon>
    </lineage>
</organism>
<comment type="caution">
    <text evidence="2">The sequence shown here is derived from an EMBL/GenBank/DDBJ whole genome shotgun (WGS) entry which is preliminary data.</text>
</comment>
<evidence type="ECO:0000259" key="1">
    <source>
        <dbReference type="Pfam" id="PF07727"/>
    </source>
</evidence>
<gene>
    <name evidence="2" type="ORF">RJ639_046425</name>
</gene>
<protein>
    <recommendedName>
        <fullName evidence="1">Reverse transcriptase Ty1/copia-type domain-containing protein</fullName>
    </recommendedName>
</protein>
<dbReference type="Proteomes" id="UP001188597">
    <property type="component" value="Unassembled WGS sequence"/>
</dbReference>
<keyword evidence="3" id="KW-1185">Reference proteome</keyword>
<dbReference type="Pfam" id="PF07727">
    <property type="entry name" value="RVT_2"/>
    <property type="match status" value="1"/>
</dbReference>
<feature type="domain" description="Reverse transcriptase Ty1/copia-type" evidence="1">
    <location>
        <begin position="1"/>
        <end position="163"/>
    </location>
</feature>
<proteinExistence type="predicted"/>